<dbReference type="Proteomes" id="UP000198806">
    <property type="component" value="Unassembled WGS sequence"/>
</dbReference>
<dbReference type="InterPro" id="IPR015424">
    <property type="entry name" value="PyrdxlP-dep_Trfase"/>
</dbReference>
<proteinExistence type="predicted"/>
<accession>A0A1I5G2Z7</accession>
<dbReference type="SUPFAM" id="SSF53383">
    <property type="entry name" value="PLP-dependent transferases"/>
    <property type="match status" value="1"/>
</dbReference>
<dbReference type="GO" id="GO:0003824">
    <property type="term" value="F:catalytic activity"/>
    <property type="evidence" value="ECO:0007669"/>
    <property type="project" value="UniProtKB-ARBA"/>
</dbReference>
<reference evidence="1 2" key="1">
    <citation type="submission" date="2016-10" db="EMBL/GenBank/DDBJ databases">
        <authorList>
            <person name="de Groot N.N."/>
        </authorList>
    </citation>
    <scope>NUCLEOTIDE SEQUENCE [LARGE SCALE GENOMIC DNA]</scope>
    <source>
        <strain evidence="1 2">DSM 1283</strain>
    </source>
</reference>
<dbReference type="RefSeq" id="WP_091686896.1">
    <property type="nucleotide sequence ID" value="NZ_BAABFM010000001.1"/>
</dbReference>
<dbReference type="EMBL" id="FOWD01000017">
    <property type="protein sequence ID" value="SFO30397.1"/>
    <property type="molecule type" value="Genomic_DNA"/>
</dbReference>
<name>A0A1I5G2Z7_9FIRM</name>
<evidence type="ECO:0000313" key="1">
    <source>
        <dbReference type="EMBL" id="SFO30397.1"/>
    </source>
</evidence>
<protein>
    <submittedName>
        <fullName evidence="1">dTDP-4-amino-4,6-dideoxygalactose transaminase</fullName>
    </submittedName>
</protein>
<dbReference type="AlphaFoldDB" id="A0A1I5G2Z7"/>
<dbReference type="InterPro" id="IPR015421">
    <property type="entry name" value="PyrdxlP-dep_Trfase_major"/>
</dbReference>
<dbReference type="Gene3D" id="3.40.640.10">
    <property type="entry name" value="Type I PLP-dependent aspartate aminotransferase-like (Major domain)"/>
    <property type="match status" value="1"/>
</dbReference>
<sequence length="362" mass="42092">MEIGSEFWLDDPSAEQKMEAQWIRKFGNTVLTTSGRGAISLLLQEVNPRFKSVLLPAYICDSLILPFRKNGYQCSFYDINKDLSPITETIRENREVGIFLHMGYFGFSTNSNLMEVIREFKRNSAIIIEDVTQTLFSDFKRYEENDYYVASVRKWMGLPSGGLLASPVWEIKGTLPEDKSFASIRKEALLLKAEYIHKKDELLKKQYLNLFSHGERILSEEPYPYRIDSLSNNIMNGTDVNKLVEIRKNNYQILKKGLNGIEFIEPVFQNVPGNTCPMFYPVYLNNNRDQIREKLSSRKIYCPIHWSRPKQISVNSFKNIGNVYNRILSIPCDQRYDWRDMDRVISVLGELENDRSLIKGSE</sequence>
<dbReference type="OrthoDB" id="8955051at2"/>
<dbReference type="STRING" id="1527.SAMN04489757_11731"/>
<dbReference type="Gene3D" id="3.90.1150.10">
    <property type="entry name" value="Aspartate Aminotransferase, domain 1"/>
    <property type="match status" value="1"/>
</dbReference>
<gene>
    <name evidence="1" type="ORF">SAMN04489757_11731</name>
</gene>
<organism evidence="1 2">
    <name type="scientific">Anaerocolumna aminovalerica</name>
    <dbReference type="NCBI Taxonomy" id="1527"/>
    <lineage>
        <taxon>Bacteria</taxon>
        <taxon>Bacillati</taxon>
        <taxon>Bacillota</taxon>
        <taxon>Clostridia</taxon>
        <taxon>Lachnospirales</taxon>
        <taxon>Lachnospiraceae</taxon>
        <taxon>Anaerocolumna</taxon>
    </lineage>
</organism>
<evidence type="ECO:0000313" key="2">
    <source>
        <dbReference type="Proteomes" id="UP000198806"/>
    </source>
</evidence>
<keyword evidence="2" id="KW-1185">Reference proteome</keyword>
<dbReference type="InterPro" id="IPR015422">
    <property type="entry name" value="PyrdxlP-dep_Trfase_small"/>
</dbReference>